<dbReference type="SUPFAM" id="SSF55486">
    <property type="entry name" value="Metalloproteases ('zincins'), catalytic domain"/>
    <property type="match status" value="1"/>
</dbReference>
<keyword evidence="2 6" id="KW-0479">Metal-binding</keyword>
<keyword evidence="4 6" id="KW-0862">Zinc</keyword>
<keyword evidence="1 6" id="KW-0645">Protease</keyword>
<proteinExistence type="inferred from homology"/>
<evidence type="ECO:0000313" key="9">
    <source>
        <dbReference type="EMBL" id="AEV28631.1"/>
    </source>
</evidence>
<protein>
    <recommendedName>
        <fullName evidence="6">Oligopeptidase F</fullName>
        <ecNumber evidence="6">3.4.24.-</ecNumber>
    </recommendedName>
</protein>
<feature type="domain" description="Peptidase M3A/M3B catalytic" evidence="7">
    <location>
        <begin position="201"/>
        <end position="582"/>
    </location>
</feature>
<dbReference type="HOGENOM" id="CLU_021290_2_0_12"/>
<dbReference type="CDD" id="cd09608">
    <property type="entry name" value="M3B_PepF"/>
    <property type="match status" value="1"/>
</dbReference>
<comment type="similarity">
    <text evidence="6">Belongs to the peptidase M3B family.</text>
</comment>
<comment type="cofactor">
    <cofactor evidence="6">
        <name>Zn(2+)</name>
        <dbReference type="ChEBI" id="CHEBI:29105"/>
    </cofactor>
    <text evidence="6">Binds 1 zinc ion.</text>
</comment>
<dbReference type="EC" id="3.4.24.-" evidence="6"/>
<dbReference type="PANTHER" id="PTHR11804">
    <property type="entry name" value="PROTEASE M3 THIMET OLIGOPEPTIDASE-RELATED"/>
    <property type="match status" value="1"/>
</dbReference>
<dbReference type="Gene3D" id="1.20.140.70">
    <property type="entry name" value="Oligopeptidase f, N-terminal domain"/>
    <property type="match status" value="1"/>
</dbReference>
<dbReference type="InterPro" id="IPR001567">
    <property type="entry name" value="Pept_M3A_M3B_dom"/>
</dbReference>
<evidence type="ECO:0000256" key="3">
    <source>
        <dbReference type="ARBA" id="ARBA00022801"/>
    </source>
</evidence>
<evidence type="ECO:0000256" key="1">
    <source>
        <dbReference type="ARBA" id="ARBA00022670"/>
    </source>
</evidence>
<keyword evidence="3 6" id="KW-0378">Hydrolase</keyword>
<dbReference type="PANTHER" id="PTHR11804:SF84">
    <property type="entry name" value="SACCHAROLYSIN"/>
    <property type="match status" value="1"/>
</dbReference>
<accession>G8QQ54</accession>
<dbReference type="AlphaFoldDB" id="G8QQ54"/>
<dbReference type="eggNOG" id="COG1164">
    <property type="taxonomic scope" value="Bacteria"/>
</dbReference>
<feature type="domain" description="Oligopeptidase F N-terminal" evidence="8">
    <location>
        <begin position="113"/>
        <end position="181"/>
    </location>
</feature>
<dbReference type="GO" id="GO:0006508">
    <property type="term" value="P:proteolysis"/>
    <property type="evidence" value="ECO:0007669"/>
    <property type="project" value="UniProtKB-KW"/>
</dbReference>
<dbReference type="RefSeq" id="WP_014269480.1">
    <property type="nucleotide sequence ID" value="NC_016633.1"/>
</dbReference>
<dbReference type="EMBL" id="CP003155">
    <property type="protein sequence ID" value="AEV28631.1"/>
    <property type="molecule type" value="Genomic_DNA"/>
</dbReference>
<sequence length="596" mass="68439">MHIATRSEVNETDTWDLSALFPSAKEWEKGMEELKNRIEEAPLFKGQLIAGKESFLKVLSWYKETGILAESLANWAFLNYSADASDNMNVQRYSMVTQELARLGTNMAYFDPELLLIEESVINTYLDDPDFSQYKVYLKKSRRFKQYILSEKEERLMALESEVGATAKTTFQDLTNVDFDFGMIETKEGLKPLTQSTFSSFMMQEDRELRKKVYLQFYKNYESHKMTIARLYEGQVKQDMFRCKARGYDSCRQKALFPDNVPQKVYDNLISCVHEALPSLHRYYALRAKLMGLESLAHYDVYVPLVSGVQTKTSYDEAVDIVCKALAPLGEEYVTVIENGLTSERWVDRYENKGKRSGAFSSGCYSGKPYILLNYKEDVLRDLFTIAHEGGHSMHSFYSVRNNPYFQYDYTIFEAEVASTFNEQLVANYLLETAKDTKTKAFILSKQLDDIVATLYRQTMFAEYEDTTHRLAEGGTPLTVETLRSEYGKLLKAYFGPMVTFEEQSDLEGLRIPHFYSSFYVYKYATGISAAIALSQKVLNGGEKERQDYLAFLKSGGSEFPIDSLKKAGVDMEQAEPIRSALKYFASLLDEFEKLL</sequence>
<dbReference type="Gene3D" id="1.10.1370.20">
    <property type="entry name" value="Oligoendopeptidase f, C-terminal domain"/>
    <property type="match status" value="1"/>
</dbReference>
<dbReference type="InterPro" id="IPR004438">
    <property type="entry name" value="Peptidase_M3B"/>
</dbReference>
<evidence type="ECO:0000256" key="2">
    <source>
        <dbReference type="ARBA" id="ARBA00022723"/>
    </source>
</evidence>
<dbReference type="OrthoDB" id="9766487at2"/>
<keyword evidence="10" id="KW-1185">Reference proteome</keyword>
<dbReference type="Proteomes" id="UP000005632">
    <property type="component" value="Chromosome"/>
</dbReference>
<dbReference type="GO" id="GO:0006518">
    <property type="term" value="P:peptide metabolic process"/>
    <property type="evidence" value="ECO:0007669"/>
    <property type="project" value="TreeGrafter"/>
</dbReference>
<gene>
    <name evidence="9" type="ordered locus">SpiGrapes_0802</name>
</gene>
<comment type="function">
    <text evidence="6">Has oligopeptidase activity and degrades a variety of small bioactive peptides.</text>
</comment>
<dbReference type="Pfam" id="PF01432">
    <property type="entry name" value="Peptidase_M3"/>
    <property type="match status" value="1"/>
</dbReference>
<dbReference type="InterPro" id="IPR013647">
    <property type="entry name" value="OligopepF_N_dom"/>
</dbReference>
<dbReference type="NCBIfam" id="TIGR00181">
    <property type="entry name" value="pepF"/>
    <property type="match status" value="1"/>
</dbReference>
<evidence type="ECO:0000259" key="8">
    <source>
        <dbReference type="Pfam" id="PF08439"/>
    </source>
</evidence>
<dbReference type="GO" id="GO:0004222">
    <property type="term" value="F:metalloendopeptidase activity"/>
    <property type="evidence" value="ECO:0007669"/>
    <property type="project" value="UniProtKB-UniRule"/>
</dbReference>
<evidence type="ECO:0000256" key="4">
    <source>
        <dbReference type="ARBA" id="ARBA00022833"/>
    </source>
</evidence>
<name>G8QQ54_SPHPG</name>
<evidence type="ECO:0000259" key="7">
    <source>
        <dbReference type="Pfam" id="PF01432"/>
    </source>
</evidence>
<dbReference type="InterPro" id="IPR045090">
    <property type="entry name" value="Pept_M3A_M3B"/>
</dbReference>
<organism evidence="9 10">
    <name type="scientific">Sphaerochaeta pleomorpha (strain ATCC BAA-1885 / DSM 22778 / Grapes)</name>
    <dbReference type="NCBI Taxonomy" id="158190"/>
    <lineage>
        <taxon>Bacteria</taxon>
        <taxon>Pseudomonadati</taxon>
        <taxon>Spirochaetota</taxon>
        <taxon>Spirochaetia</taxon>
        <taxon>Spirochaetales</taxon>
        <taxon>Sphaerochaetaceae</taxon>
        <taxon>Sphaerochaeta</taxon>
    </lineage>
</organism>
<evidence type="ECO:0000313" key="10">
    <source>
        <dbReference type="Proteomes" id="UP000005632"/>
    </source>
</evidence>
<dbReference type="Pfam" id="PF08439">
    <property type="entry name" value="Peptidase_M3_N"/>
    <property type="match status" value="1"/>
</dbReference>
<keyword evidence="5 6" id="KW-0482">Metalloprotease</keyword>
<evidence type="ECO:0000256" key="6">
    <source>
        <dbReference type="RuleBase" id="RU368091"/>
    </source>
</evidence>
<evidence type="ECO:0000256" key="5">
    <source>
        <dbReference type="ARBA" id="ARBA00023049"/>
    </source>
</evidence>
<dbReference type="Gene3D" id="1.10.287.830">
    <property type="entry name" value="putative peptidase helix hairpin domain like"/>
    <property type="match status" value="1"/>
</dbReference>
<reference evidence="9 10" key="1">
    <citation type="submission" date="2011-11" db="EMBL/GenBank/DDBJ databases">
        <title>Complete sequence of Spirochaeta sp. grapes.</title>
        <authorList>
            <consortium name="US DOE Joint Genome Institute"/>
            <person name="Lucas S."/>
            <person name="Han J."/>
            <person name="Lapidus A."/>
            <person name="Cheng J.-F."/>
            <person name="Goodwin L."/>
            <person name="Pitluck S."/>
            <person name="Peters L."/>
            <person name="Ovchinnikova G."/>
            <person name="Munk A.C."/>
            <person name="Detter J.C."/>
            <person name="Han C."/>
            <person name="Tapia R."/>
            <person name="Land M."/>
            <person name="Hauser L."/>
            <person name="Kyrpides N."/>
            <person name="Ivanova N."/>
            <person name="Pagani I."/>
            <person name="Ritalahtilisa K."/>
            <person name="Loeffler F."/>
            <person name="Woyke T."/>
        </authorList>
    </citation>
    <scope>NUCLEOTIDE SEQUENCE [LARGE SCALE GENOMIC DNA]</scope>
    <source>
        <strain evidence="10">ATCC BAA-1885 / DSM 22778 / Grapes</strain>
    </source>
</reference>
<dbReference type="GO" id="GO:0046872">
    <property type="term" value="F:metal ion binding"/>
    <property type="evidence" value="ECO:0007669"/>
    <property type="project" value="UniProtKB-UniRule"/>
</dbReference>
<dbReference type="KEGG" id="sgp:SpiGrapes_0802"/>
<dbReference type="STRING" id="158190.SpiGrapes_0802"/>
<dbReference type="InterPro" id="IPR042088">
    <property type="entry name" value="OligoPept_F_C"/>
</dbReference>